<evidence type="ECO:0000259" key="1">
    <source>
        <dbReference type="Pfam" id="PF14393"/>
    </source>
</evidence>
<dbReference type="InterPro" id="IPR025536">
    <property type="entry name" value="DUF4422"/>
</dbReference>
<gene>
    <name evidence="2" type="ORF">IV80_GL001637</name>
</gene>
<sequence length="254" mass="30368">MKIKILVAAHKNYEMPKNRELYLPIFVGKTLHPDVNESFQGDNTGDNISEKNPNYNELTAIYWAWKNLDADAVGLVHYRRYLSLNKKKDLNAVLTKADVEKLFQKADVILPQKRRYYVETNYSHYVHAHHAEPLKITRDVIGTKFAVYLDEYDRVMNRRSAHMFNMFIMKRPQFDEYCEWLFDILGEVEKRVDIRDYSDYEKRVFGFISELLLDVWLNVNQVRTTEVKYVFMERQNWFVKGGKFLQRKLTGFKE</sequence>
<dbReference type="AlphaFoldDB" id="A0A0R2IV67"/>
<protein>
    <submittedName>
        <fullName evidence="2">Glycosyltransferase</fullName>
    </submittedName>
</protein>
<dbReference type="PATRIC" id="fig|319652.3.peg.1659"/>
<feature type="domain" description="DUF4422" evidence="1">
    <location>
        <begin position="4"/>
        <end position="220"/>
    </location>
</feature>
<dbReference type="RefSeq" id="WP_057751347.1">
    <property type="nucleotide sequence ID" value="NZ_BJVH01000007.1"/>
</dbReference>
<accession>A0A0R2IV67</accession>
<dbReference type="STRING" id="319652.IV80_GL001637"/>
<dbReference type="EMBL" id="JQBR01000006">
    <property type="protein sequence ID" value="KRN66076.1"/>
    <property type="molecule type" value="Genomic_DNA"/>
</dbReference>
<name>A0A0R2IV67_9LACO</name>
<evidence type="ECO:0000313" key="2">
    <source>
        <dbReference type="EMBL" id="KRN66076.1"/>
    </source>
</evidence>
<dbReference type="GO" id="GO:0016740">
    <property type="term" value="F:transferase activity"/>
    <property type="evidence" value="ECO:0007669"/>
    <property type="project" value="UniProtKB-KW"/>
</dbReference>
<proteinExistence type="predicted"/>
<keyword evidence="2" id="KW-0808">Transferase</keyword>
<dbReference type="Pfam" id="PF14393">
    <property type="entry name" value="DUF4422"/>
    <property type="match status" value="1"/>
</dbReference>
<dbReference type="Proteomes" id="UP000051568">
    <property type="component" value="Unassembled WGS sequence"/>
</dbReference>
<keyword evidence="3" id="KW-1185">Reference proteome</keyword>
<organism evidence="2 3">
    <name type="scientific">Pediococcus cellicola</name>
    <dbReference type="NCBI Taxonomy" id="319652"/>
    <lineage>
        <taxon>Bacteria</taxon>
        <taxon>Bacillati</taxon>
        <taxon>Bacillota</taxon>
        <taxon>Bacilli</taxon>
        <taxon>Lactobacillales</taxon>
        <taxon>Lactobacillaceae</taxon>
        <taxon>Pediococcus</taxon>
    </lineage>
</organism>
<reference evidence="2 3" key="1">
    <citation type="journal article" date="2015" name="Genome Announc.">
        <title>Expanding the biotechnology potential of lactobacilli through comparative genomics of 213 strains and associated genera.</title>
        <authorList>
            <person name="Sun Z."/>
            <person name="Harris H.M."/>
            <person name="McCann A."/>
            <person name="Guo C."/>
            <person name="Argimon S."/>
            <person name="Zhang W."/>
            <person name="Yang X."/>
            <person name="Jeffery I.B."/>
            <person name="Cooney J.C."/>
            <person name="Kagawa T.F."/>
            <person name="Liu W."/>
            <person name="Song Y."/>
            <person name="Salvetti E."/>
            <person name="Wrobel A."/>
            <person name="Rasinkangas P."/>
            <person name="Parkhill J."/>
            <person name="Rea M.C."/>
            <person name="O'Sullivan O."/>
            <person name="Ritari J."/>
            <person name="Douillard F.P."/>
            <person name="Paul Ross R."/>
            <person name="Yang R."/>
            <person name="Briner A.E."/>
            <person name="Felis G.E."/>
            <person name="de Vos W.M."/>
            <person name="Barrangou R."/>
            <person name="Klaenhammer T.R."/>
            <person name="Caufield P.W."/>
            <person name="Cui Y."/>
            <person name="Zhang H."/>
            <person name="O'Toole P.W."/>
        </authorList>
    </citation>
    <scope>NUCLEOTIDE SEQUENCE [LARGE SCALE GENOMIC DNA]</scope>
    <source>
        <strain evidence="2 3">DSM 17757</strain>
    </source>
</reference>
<evidence type="ECO:0000313" key="3">
    <source>
        <dbReference type="Proteomes" id="UP000051568"/>
    </source>
</evidence>
<dbReference type="OrthoDB" id="9798746at2"/>
<comment type="caution">
    <text evidence="2">The sequence shown here is derived from an EMBL/GenBank/DDBJ whole genome shotgun (WGS) entry which is preliminary data.</text>
</comment>